<reference evidence="6" key="1">
    <citation type="journal article" date="2017" name="Nat. Commun.">
        <title>The North American bullfrog draft genome provides insight into hormonal regulation of long noncoding RNA.</title>
        <authorList>
            <person name="Hammond S.A."/>
            <person name="Warren R.L."/>
            <person name="Vandervalk B.P."/>
            <person name="Kucuk E."/>
            <person name="Khan H."/>
            <person name="Gibb E.A."/>
            <person name="Pandoh P."/>
            <person name="Kirk H."/>
            <person name="Zhao Y."/>
            <person name="Jones M."/>
            <person name="Mungall A.J."/>
            <person name="Coope R."/>
            <person name="Pleasance S."/>
            <person name="Moore R.A."/>
            <person name="Holt R.A."/>
            <person name="Round J.M."/>
            <person name="Ohora S."/>
            <person name="Walle B.V."/>
            <person name="Veldhoen N."/>
            <person name="Helbing C.C."/>
            <person name="Birol I."/>
        </authorList>
    </citation>
    <scope>NUCLEOTIDE SEQUENCE [LARGE SCALE GENOMIC DNA]</scope>
</reference>
<keyword evidence="2" id="KW-0804">Transcription</keyword>
<feature type="region of interest" description="Disordered" evidence="4">
    <location>
        <begin position="520"/>
        <end position="540"/>
    </location>
</feature>
<evidence type="ECO:0000256" key="4">
    <source>
        <dbReference type="SAM" id="MobiDB-lite"/>
    </source>
</evidence>
<feature type="region of interest" description="Disordered" evidence="4">
    <location>
        <begin position="70"/>
        <end position="94"/>
    </location>
</feature>
<feature type="compositionally biased region" description="Polar residues" evidence="4">
    <location>
        <begin position="631"/>
        <end position="641"/>
    </location>
</feature>
<dbReference type="GO" id="GO:0006355">
    <property type="term" value="P:regulation of DNA-templated transcription"/>
    <property type="evidence" value="ECO:0007669"/>
    <property type="project" value="TreeGrafter"/>
</dbReference>
<proteinExistence type="predicted"/>
<protein>
    <recommendedName>
        <fullName evidence="7">GON-4-like protein</fullName>
    </recommendedName>
</protein>
<feature type="compositionally biased region" description="Basic residues" evidence="4">
    <location>
        <begin position="840"/>
        <end position="852"/>
    </location>
</feature>
<feature type="compositionally biased region" description="Acidic residues" evidence="4">
    <location>
        <begin position="767"/>
        <end position="787"/>
    </location>
</feature>
<evidence type="ECO:0008006" key="7">
    <source>
        <dbReference type="Google" id="ProtNLM"/>
    </source>
</evidence>
<feature type="compositionally biased region" description="Low complexity" evidence="4">
    <location>
        <begin position="690"/>
        <end position="705"/>
    </location>
</feature>
<feature type="compositionally biased region" description="Basic and acidic residues" evidence="4">
    <location>
        <begin position="71"/>
        <end position="84"/>
    </location>
</feature>
<feature type="compositionally biased region" description="Acidic residues" evidence="4">
    <location>
        <begin position="714"/>
        <end position="733"/>
    </location>
</feature>
<accession>A0A2G9QDC5</accession>
<dbReference type="Proteomes" id="UP000228934">
    <property type="component" value="Unassembled WGS sequence"/>
</dbReference>
<dbReference type="PANTHER" id="PTHR16088">
    <property type="entry name" value="YY1 ASSOCIATED PROTEIN-RELATED"/>
    <property type="match status" value="1"/>
</dbReference>
<evidence type="ECO:0000256" key="2">
    <source>
        <dbReference type="ARBA" id="ARBA00023163"/>
    </source>
</evidence>
<feature type="compositionally biased region" description="Basic and acidic residues" evidence="4">
    <location>
        <begin position="584"/>
        <end position="610"/>
    </location>
</feature>
<evidence type="ECO:0000256" key="3">
    <source>
        <dbReference type="ARBA" id="ARBA00023242"/>
    </source>
</evidence>
<keyword evidence="1" id="KW-0805">Transcription regulation</keyword>
<dbReference type="GO" id="GO:0003712">
    <property type="term" value="F:transcription coregulator activity"/>
    <property type="evidence" value="ECO:0007669"/>
    <property type="project" value="TreeGrafter"/>
</dbReference>
<evidence type="ECO:0000313" key="5">
    <source>
        <dbReference type="EMBL" id="PIO13612.1"/>
    </source>
</evidence>
<gene>
    <name evidence="5" type="ORF">AB205_0062860</name>
</gene>
<dbReference type="EMBL" id="KZ059712">
    <property type="protein sequence ID" value="PIO13612.1"/>
    <property type="molecule type" value="Genomic_DNA"/>
</dbReference>
<dbReference type="OrthoDB" id="6257037at2759"/>
<dbReference type="AlphaFoldDB" id="A0A2G9QDC5"/>
<feature type="region of interest" description="Disordered" evidence="4">
    <location>
        <begin position="1"/>
        <end position="35"/>
    </location>
</feature>
<evidence type="ECO:0000313" key="6">
    <source>
        <dbReference type="Proteomes" id="UP000228934"/>
    </source>
</evidence>
<evidence type="ECO:0000256" key="1">
    <source>
        <dbReference type="ARBA" id="ARBA00023015"/>
    </source>
</evidence>
<name>A0A2G9QDC5_AQUCT</name>
<dbReference type="InterPro" id="IPR052435">
    <property type="entry name" value="YY1-Transcr_Regul"/>
</dbReference>
<sequence>MEELFETFQDEMGISHLEDEGPDEDSSSDPFPDFNTPQVIRFEEPLANLLTKQHCTVRTQLEYLRMRKSMMKSDDDKSVRDPDIPKPPPPRAPPVLTLDVMQRKRLQQQMQQHIQLLTQLHLLTFRNPGLSMEAETAQMYLVKLSSFAESSSLSHQQTPGFQSAFLPCNLREALQLIPLVHSQVPEDPEPPKPARKNGTEFSKQLISKFLLTAKTAHQLTVRIKNLTMKKSPDNVIKCYKKTRMLPPLSRCCEDILPQDMRPPVEREKLRLPFWIKASLSSIEAYMKNTESSHSGYPLLLPPAVAMTLKPLSRRFYRRLWRQKRSVLKPLLIRPPASTNCAPKLLAKPAPPQTVPIRIISQVPPLMQPAVPIQGIVNIQPVGVPLGRKGPEICTPISNKRMLCAKPAGAAVAHIAVPQTRMIMPATANQRIRKSLLGGIPKIKTVPRMVGIKPAPLVHSGPVLLAVPNGALKLVSLGAPCRVLQPISTGVPVTTVVLNSTHMPLSQSLITPPYKQVQKTVSLGSGVGGGQCSPTLETEESIKKEEDDLMVQMKDEDDPECAGEGSPDGAQNKDGGESEVAGEPSEDKPPKESERSSDVTDHVTENDDKSAVDPQSSPSAGGAPFTAGGGQSNFAEGQNSEVSLKEEKDLKQEDMEEPEDSNEPQKQESGGGAADSPKNTSPSTDGDVEISSPSGAPKESSSPPGGQDLTNDKDGAEEEEEEDFDDLTQDEDEMSSASEESVLSVPELQETMEKLTWLASERRLSQEADSEENSQEENTEEEEEEDVAEVSSHKAEEMTDETGEEGGKLDASHIRVPSPAPVETNVTPAGERRRVGSKGPSAHRVRNRRGRTRASKDSSKLLLLYDEKILLKDPLREQKDMAYARSYLNRVRPLI</sequence>
<organism evidence="5 6">
    <name type="scientific">Aquarana catesbeiana</name>
    <name type="common">American bullfrog</name>
    <name type="synonym">Rana catesbeiana</name>
    <dbReference type="NCBI Taxonomy" id="8400"/>
    <lineage>
        <taxon>Eukaryota</taxon>
        <taxon>Metazoa</taxon>
        <taxon>Chordata</taxon>
        <taxon>Craniata</taxon>
        <taxon>Vertebrata</taxon>
        <taxon>Euteleostomi</taxon>
        <taxon>Amphibia</taxon>
        <taxon>Batrachia</taxon>
        <taxon>Anura</taxon>
        <taxon>Neobatrachia</taxon>
        <taxon>Ranoidea</taxon>
        <taxon>Ranidae</taxon>
        <taxon>Aquarana</taxon>
    </lineage>
</organism>
<dbReference type="PANTHER" id="PTHR16088:SF3">
    <property type="entry name" value="GON-4-LIKE PROTEIN"/>
    <property type="match status" value="1"/>
</dbReference>
<dbReference type="GO" id="GO:0005634">
    <property type="term" value="C:nucleus"/>
    <property type="evidence" value="ECO:0007669"/>
    <property type="project" value="TreeGrafter"/>
</dbReference>
<feature type="region of interest" description="Disordered" evidence="4">
    <location>
        <begin position="552"/>
        <end position="856"/>
    </location>
</feature>
<keyword evidence="6" id="KW-1185">Reference proteome</keyword>
<feature type="compositionally biased region" description="Basic and acidic residues" evidence="4">
    <location>
        <begin position="642"/>
        <end position="652"/>
    </location>
</feature>
<keyword evidence="3" id="KW-0539">Nucleus</keyword>